<evidence type="ECO:0008006" key="4">
    <source>
        <dbReference type="Google" id="ProtNLM"/>
    </source>
</evidence>
<keyword evidence="3" id="KW-1185">Reference proteome</keyword>
<keyword evidence="1" id="KW-0812">Transmembrane</keyword>
<proteinExistence type="predicted"/>
<dbReference type="Proteomes" id="UP001500067">
    <property type="component" value="Unassembled WGS sequence"/>
</dbReference>
<gene>
    <name evidence="2" type="ORF">GCM10023093_00760</name>
</gene>
<evidence type="ECO:0000256" key="1">
    <source>
        <dbReference type="SAM" id="Phobius"/>
    </source>
</evidence>
<dbReference type="RefSeq" id="WP_345076799.1">
    <property type="nucleotide sequence ID" value="NZ_BAABFA010000001.1"/>
</dbReference>
<dbReference type="EMBL" id="BAABFA010000001">
    <property type="protein sequence ID" value="GAA4459577.1"/>
    <property type="molecule type" value="Genomic_DNA"/>
</dbReference>
<protein>
    <recommendedName>
        <fullName evidence="4">YtxH-like protein</fullName>
    </recommendedName>
</protein>
<reference evidence="3" key="1">
    <citation type="journal article" date="2019" name="Int. J. Syst. Evol. Microbiol.">
        <title>The Global Catalogue of Microorganisms (GCM) 10K type strain sequencing project: providing services to taxonomists for standard genome sequencing and annotation.</title>
        <authorList>
            <consortium name="The Broad Institute Genomics Platform"/>
            <consortium name="The Broad Institute Genome Sequencing Center for Infectious Disease"/>
            <person name="Wu L."/>
            <person name="Ma J."/>
        </authorList>
    </citation>
    <scope>NUCLEOTIDE SEQUENCE [LARGE SCALE GENOMIC DNA]</scope>
    <source>
        <strain evidence="3">JCM 32105</strain>
    </source>
</reference>
<comment type="caution">
    <text evidence="2">The sequence shown here is derived from an EMBL/GenBank/DDBJ whole genome shotgun (WGS) entry which is preliminary data.</text>
</comment>
<feature type="transmembrane region" description="Helical" evidence="1">
    <location>
        <begin position="6"/>
        <end position="26"/>
    </location>
</feature>
<keyword evidence="1" id="KW-0472">Membrane</keyword>
<evidence type="ECO:0000313" key="2">
    <source>
        <dbReference type="EMBL" id="GAA4459577.1"/>
    </source>
</evidence>
<organism evidence="2 3">
    <name type="scientific">Nemorincola caseinilytica</name>
    <dbReference type="NCBI Taxonomy" id="2054315"/>
    <lineage>
        <taxon>Bacteria</taxon>
        <taxon>Pseudomonadati</taxon>
        <taxon>Bacteroidota</taxon>
        <taxon>Chitinophagia</taxon>
        <taxon>Chitinophagales</taxon>
        <taxon>Chitinophagaceae</taxon>
        <taxon>Nemorincola</taxon>
    </lineage>
</organism>
<accession>A0ABP8N317</accession>
<sequence>MAKMSNTVATLFAGVVVGVAVGYLLATDKEKRKEDMEKLKKGLNNIKDKFGKVPADIEENIYT</sequence>
<name>A0ABP8N317_9BACT</name>
<evidence type="ECO:0000313" key="3">
    <source>
        <dbReference type="Proteomes" id="UP001500067"/>
    </source>
</evidence>
<keyword evidence="1" id="KW-1133">Transmembrane helix</keyword>